<accession>A0A554SQ04</accession>
<gene>
    <name evidence="1" type="ORF">FNM00_02210</name>
</gene>
<evidence type="ECO:0000313" key="2">
    <source>
        <dbReference type="Proteomes" id="UP000316988"/>
    </source>
</evidence>
<dbReference type="NCBIfam" id="TIGR03089">
    <property type="entry name" value="TIGR03089 family protein"/>
    <property type="match status" value="1"/>
</dbReference>
<proteinExistence type="predicted"/>
<name>A0A554SQ04_9ACTN</name>
<dbReference type="EMBL" id="VLNT01000001">
    <property type="protein sequence ID" value="TSD68424.1"/>
    <property type="molecule type" value="Genomic_DNA"/>
</dbReference>
<comment type="caution">
    <text evidence="1">The sequence shown here is derived from an EMBL/GenBank/DDBJ whole genome shotgun (WGS) entry which is preliminary data.</text>
</comment>
<sequence>MYGREVSSTLASLAPASPQPLITFYDLATGERVELSGITLGNWVAKATNYLTEELEIEAGARLRLGLPAHWLRPVWALAAWTAGAVVTDQPADIAVVGPDLDADEPIRLAASLRPLGARFADRPEGFIDIAEVVPPQPDLLLTIDSPSPDDLAVDLDGTRRSHAEVLQSAPDGRRLLLDTPALGEEIDALVAACLSAGSLVITVGGGDEDRARIAAQENAELP</sequence>
<reference evidence="1 2" key="1">
    <citation type="submission" date="2019-07" db="EMBL/GenBank/DDBJ databases">
        <authorList>
            <person name="Zhao L.H."/>
        </authorList>
    </citation>
    <scope>NUCLEOTIDE SEQUENCE [LARGE SCALE GENOMIC DNA]</scope>
    <source>
        <strain evidence="1 2">Co35</strain>
    </source>
</reference>
<dbReference type="AlphaFoldDB" id="A0A554SQ04"/>
<keyword evidence="2" id="KW-1185">Reference proteome</keyword>
<dbReference type="InterPro" id="IPR017523">
    <property type="entry name" value="Rv3268"/>
</dbReference>
<dbReference type="Proteomes" id="UP000316988">
    <property type="component" value="Unassembled WGS sequence"/>
</dbReference>
<dbReference type="OrthoDB" id="3396763at2"/>
<protein>
    <submittedName>
        <fullName evidence="1">TIGR03089 family protein</fullName>
    </submittedName>
</protein>
<evidence type="ECO:0000313" key="1">
    <source>
        <dbReference type="EMBL" id="TSD68424.1"/>
    </source>
</evidence>
<organism evidence="1 2">
    <name type="scientific">Aeromicrobium piscarium</name>
    <dbReference type="NCBI Taxonomy" id="2590901"/>
    <lineage>
        <taxon>Bacteria</taxon>
        <taxon>Bacillati</taxon>
        <taxon>Actinomycetota</taxon>
        <taxon>Actinomycetes</taxon>
        <taxon>Propionibacteriales</taxon>
        <taxon>Nocardioidaceae</taxon>
        <taxon>Aeromicrobium</taxon>
    </lineage>
</organism>